<gene>
    <name evidence="1" type="ORF">ATOP_18880</name>
</gene>
<organism evidence="1 2">
    <name type="scientific">Granulimonas faecalis</name>
    <dbReference type="NCBI Taxonomy" id="2894155"/>
    <lineage>
        <taxon>Bacteria</taxon>
        <taxon>Bacillati</taxon>
        <taxon>Actinomycetota</taxon>
        <taxon>Coriobacteriia</taxon>
        <taxon>Coriobacteriales</taxon>
        <taxon>Kribbibacteriaceae</taxon>
        <taxon>Granulimonas</taxon>
    </lineage>
</organism>
<proteinExistence type="predicted"/>
<dbReference type="AlphaFoldDB" id="A0AAV5B763"/>
<name>A0AAV5B763_9ACTN</name>
<accession>A0AAV5B763</accession>
<keyword evidence="2" id="KW-1185">Reference proteome</keyword>
<protein>
    <submittedName>
        <fullName evidence="1">Uncharacterized protein</fullName>
    </submittedName>
</protein>
<reference evidence="1" key="1">
    <citation type="journal article" date="2022" name="Int. J. Syst. Evol. Microbiol.">
        <title>Granulimonas faecalis gen. nov., sp. nov., and Leptogranulimonas caecicola gen. nov., sp. nov., novel lactate-producing Atopobiaceae bacteria isolated from mouse intestines, and an emended description of the family Atopobiaceae.</title>
        <authorList>
            <person name="Morinaga K."/>
            <person name="Kusada H."/>
            <person name="Sakamoto S."/>
            <person name="Murakami T."/>
            <person name="Toyoda A."/>
            <person name="Mori H."/>
            <person name="Meng X.Y."/>
            <person name="Takashino M."/>
            <person name="Murotomi K."/>
            <person name="Tamaki H."/>
        </authorList>
    </citation>
    <scope>NUCLEOTIDE SEQUENCE</scope>
    <source>
        <strain evidence="1">OPF53</strain>
    </source>
</reference>
<dbReference type="EMBL" id="BQKC01000002">
    <property type="protein sequence ID" value="GJM56233.1"/>
    <property type="molecule type" value="Genomic_DNA"/>
</dbReference>
<evidence type="ECO:0000313" key="1">
    <source>
        <dbReference type="EMBL" id="GJM56233.1"/>
    </source>
</evidence>
<dbReference type="Proteomes" id="UP001055025">
    <property type="component" value="Unassembled WGS sequence"/>
</dbReference>
<dbReference type="RefSeq" id="WP_135978554.1">
    <property type="nucleotide sequence ID" value="NZ_BQKC01000002.1"/>
</dbReference>
<comment type="caution">
    <text evidence="1">The sequence shown here is derived from an EMBL/GenBank/DDBJ whole genome shotgun (WGS) entry which is preliminary data.</text>
</comment>
<evidence type="ECO:0000313" key="2">
    <source>
        <dbReference type="Proteomes" id="UP001055025"/>
    </source>
</evidence>
<sequence>MAMNLKIHCRGAEPLVISAAEAEIVCDRVDEERFADEVRYRLTARVGDTYCYDDDLTAEVRFLLDEGCGCPDDIVEGAMAAWYDSDWEDSRESALRSAFETFRCSMARKRSERVRREMAELGRF</sequence>